<evidence type="ECO:0000256" key="1">
    <source>
        <dbReference type="ARBA" id="ARBA00002957"/>
    </source>
</evidence>
<evidence type="ECO:0000313" key="11">
    <source>
        <dbReference type="Proteomes" id="UP000827724"/>
    </source>
</evidence>
<dbReference type="Proteomes" id="UP000827724">
    <property type="component" value="Unassembled WGS sequence"/>
</dbReference>
<feature type="compositionally biased region" description="Low complexity" evidence="9">
    <location>
        <begin position="12"/>
        <end position="35"/>
    </location>
</feature>
<gene>
    <name evidence="10" type="ORF">Trco_006069</name>
</gene>
<comment type="caution">
    <text evidence="10">The sequence shown here is derived from an EMBL/GenBank/DDBJ whole genome shotgun (WGS) entry which is preliminary data.</text>
</comment>
<feature type="region of interest" description="Disordered" evidence="9">
    <location>
        <begin position="1"/>
        <end position="70"/>
    </location>
</feature>
<evidence type="ECO:0000256" key="2">
    <source>
        <dbReference type="ARBA" id="ARBA00004651"/>
    </source>
</evidence>
<comment type="similarity">
    <text evidence="3 8">Belongs to the CTL (choline transporter-like) family.</text>
</comment>
<dbReference type="AlphaFoldDB" id="A0A9P8QKP0"/>
<feature type="transmembrane region" description="Helical" evidence="8">
    <location>
        <begin position="162"/>
        <end position="185"/>
    </location>
</feature>
<keyword evidence="11" id="KW-1185">Reference proteome</keyword>
<evidence type="ECO:0000256" key="7">
    <source>
        <dbReference type="ARBA" id="ARBA00023136"/>
    </source>
</evidence>
<dbReference type="EMBL" id="JAIWOZ010000004">
    <property type="protein sequence ID" value="KAH6606916.1"/>
    <property type="molecule type" value="Genomic_DNA"/>
</dbReference>
<evidence type="ECO:0000256" key="9">
    <source>
        <dbReference type="SAM" id="MobiDB-lite"/>
    </source>
</evidence>
<evidence type="ECO:0000256" key="8">
    <source>
        <dbReference type="RuleBase" id="RU368066"/>
    </source>
</evidence>
<feature type="transmembrane region" description="Helical" evidence="8">
    <location>
        <begin position="309"/>
        <end position="326"/>
    </location>
</feature>
<feature type="transmembrane region" description="Helical" evidence="8">
    <location>
        <begin position="260"/>
        <end position="289"/>
    </location>
</feature>
<evidence type="ECO:0000256" key="4">
    <source>
        <dbReference type="ARBA" id="ARBA00015388"/>
    </source>
</evidence>
<evidence type="ECO:0000256" key="5">
    <source>
        <dbReference type="ARBA" id="ARBA00022692"/>
    </source>
</evidence>
<feature type="transmembrane region" description="Helical" evidence="8">
    <location>
        <begin position="192"/>
        <end position="212"/>
    </location>
</feature>
<keyword evidence="7 8" id="KW-0472">Membrane</keyword>
<feature type="transmembrane region" description="Helical" evidence="8">
    <location>
        <begin position="462"/>
        <end position="491"/>
    </location>
</feature>
<evidence type="ECO:0000256" key="3">
    <source>
        <dbReference type="ARBA" id="ARBA00007168"/>
    </source>
</evidence>
<accession>A0A9P8QKP0</accession>
<sequence length="568" mass="63469">MAEAEKQRQRDGQQQSQIQSRIQNQSRTQYNRGYSNNGGGGGFNLAYNSNQQPANGSRGHPYGPPPPYSFNASLAHDEKYSFNDAFRLEKPKYNDLWASLLVGACKTRRCNDPRWLTSVHSRQFLVAFGGYVAISGLAIHGYDEGFSGHGIYRDLNRFSLNSNTIILFAFCLVIAFVFSYGYVWLARLFPRSFIWITGILNLAWALGTAIYYLTQGYWSAGIVFLLFAVFLIFAFWTWIDRIPFSALMLETSIDVSKKYGHVYIVSLIGGLLATALAAWFSVTLVAIYVSYEPSRHNPRCSVSGNNCSHGKVIGLVVYVTFAMFWISEWLKNTIHTTIAGVYGSWYFSPHNFPKRATRGAAKRALTFSFGSICFGSLVVAFIQFLKQVCSVARSQGAREGGAAGCIAYAIFCILTCILSIIEWVVEFVNRYAFCHIALYGKAYTASARDTWRMMKDRGIDALINDCLVSPVLSLGAIFIGYACALFAYLYLLETDPRYNRDGGFTAVIMAYAFLIGFQIGNVFTTPLGSGIDTIFVAVGWDPHVMITDHPELSREIVRVYPRAQQAIH</sequence>
<feature type="transmembrane region" description="Helical" evidence="8">
    <location>
        <begin position="503"/>
        <end position="523"/>
    </location>
</feature>
<reference evidence="10" key="1">
    <citation type="submission" date="2021-08" db="EMBL/GenBank/DDBJ databases">
        <title>Chromosome-Level Trichoderma cornu-damae using Hi-C Data.</title>
        <authorList>
            <person name="Kim C.S."/>
        </authorList>
    </citation>
    <scope>NUCLEOTIDE SEQUENCE</scope>
    <source>
        <strain evidence="10">KA19-0412C</strain>
    </source>
</reference>
<organism evidence="10 11">
    <name type="scientific">Trichoderma cornu-damae</name>
    <dbReference type="NCBI Taxonomy" id="654480"/>
    <lineage>
        <taxon>Eukaryota</taxon>
        <taxon>Fungi</taxon>
        <taxon>Dikarya</taxon>
        <taxon>Ascomycota</taxon>
        <taxon>Pezizomycotina</taxon>
        <taxon>Sordariomycetes</taxon>
        <taxon>Hypocreomycetidae</taxon>
        <taxon>Hypocreales</taxon>
        <taxon>Hypocreaceae</taxon>
        <taxon>Trichoderma</taxon>
    </lineage>
</organism>
<dbReference type="InterPro" id="IPR007603">
    <property type="entry name" value="Choline_transptr-like"/>
</dbReference>
<feature type="compositionally biased region" description="Basic and acidic residues" evidence="9">
    <location>
        <begin position="1"/>
        <end position="11"/>
    </location>
</feature>
<keyword evidence="5 8" id="KW-0812">Transmembrane</keyword>
<proteinExistence type="inferred from homology"/>
<evidence type="ECO:0000256" key="6">
    <source>
        <dbReference type="ARBA" id="ARBA00022989"/>
    </source>
</evidence>
<feature type="transmembrane region" description="Helical" evidence="8">
    <location>
        <begin position="364"/>
        <end position="385"/>
    </location>
</feature>
<protein>
    <recommendedName>
        <fullName evidence="4 8">Protein PNS1</fullName>
    </recommendedName>
</protein>
<name>A0A9P8QKP0_9HYPO</name>
<comment type="subcellular location">
    <subcellularLocation>
        <location evidence="2 8">Cell membrane</location>
        <topology evidence="2 8">Multi-pass membrane protein</topology>
    </subcellularLocation>
</comment>
<dbReference type="GO" id="GO:0022857">
    <property type="term" value="F:transmembrane transporter activity"/>
    <property type="evidence" value="ECO:0007669"/>
    <property type="project" value="UniProtKB-UniRule"/>
</dbReference>
<feature type="transmembrane region" description="Helical" evidence="8">
    <location>
        <begin position="405"/>
        <end position="425"/>
    </location>
</feature>
<evidence type="ECO:0000313" key="10">
    <source>
        <dbReference type="EMBL" id="KAH6606916.1"/>
    </source>
</evidence>
<dbReference type="Pfam" id="PF04515">
    <property type="entry name" value="Choline_transpo"/>
    <property type="match status" value="1"/>
</dbReference>
<dbReference type="GO" id="GO:0005886">
    <property type="term" value="C:plasma membrane"/>
    <property type="evidence" value="ECO:0007669"/>
    <property type="project" value="UniProtKB-SubCell"/>
</dbReference>
<comment type="function">
    <text evidence="1 8">Probably involved in transport through the plasma membrane.</text>
</comment>
<feature type="transmembrane region" description="Helical" evidence="8">
    <location>
        <begin position="218"/>
        <end position="239"/>
    </location>
</feature>
<feature type="transmembrane region" description="Helical" evidence="8">
    <location>
        <begin position="124"/>
        <end position="142"/>
    </location>
</feature>
<dbReference type="PANTHER" id="PTHR12385">
    <property type="entry name" value="CHOLINE TRANSPORTER-LIKE (SLC FAMILY 44)"/>
    <property type="match status" value="1"/>
</dbReference>
<keyword evidence="6 8" id="KW-1133">Transmembrane helix</keyword>
<dbReference type="OrthoDB" id="44736at2759"/>
<dbReference type="PANTHER" id="PTHR12385:SF4">
    <property type="entry name" value="PROTEIN PNS1"/>
    <property type="match status" value="1"/>
</dbReference>